<comment type="caution">
    <text evidence="1">The sequence shown here is derived from an EMBL/GenBank/DDBJ whole genome shotgun (WGS) entry which is preliminary data.</text>
</comment>
<name>A0ABU0ENK3_9PSEU</name>
<keyword evidence="2" id="KW-1185">Reference proteome</keyword>
<accession>A0ABU0ENK3</accession>
<proteinExistence type="predicted"/>
<reference evidence="1 2" key="1">
    <citation type="submission" date="2023-07" db="EMBL/GenBank/DDBJ databases">
        <title>Sequencing the genomes of 1000 actinobacteria strains.</title>
        <authorList>
            <person name="Klenk H.-P."/>
        </authorList>
    </citation>
    <scope>NUCLEOTIDE SEQUENCE [LARGE SCALE GENOMIC DNA]</scope>
    <source>
        <strain evidence="1 2">DSM 45805</strain>
    </source>
</reference>
<gene>
    <name evidence="1" type="ORF">FB470_000575</name>
</gene>
<evidence type="ECO:0008006" key="3">
    <source>
        <dbReference type="Google" id="ProtNLM"/>
    </source>
</evidence>
<dbReference type="RefSeq" id="WP_306988502.1">
    <property type="nucleotide sequence ID" value="NZ_JAUSUT010000001.1"/>
</dbReference>
<evidence type="ECO:0000313" key="1">
    <source>
        <dbReference type="EMBL" id="MDQ0376581.1"/>
    </source>
</evidence>
<sequence length="93" mass="9938">MQSTHPLLGEAVEAAAQALDALLREHGFTRPNEDNAILNHPTGVTVAITPSGYRISFAADGQLATIDQPLHTRFAVIETIAAGLAKHLAEVQW</sequence>
<dbReference type="EMBL" id="JAUSUT010000001">
    <property type="protein sequence ID" value="MDQ0376581.1"/>
    <property type="molecule type" value="Genomic_DNA"/>
</dbReference>
<evidence type="ECO:0000313" key="2">
    <source>
        <dbReference type="Proteomes" id="UP001229651"/>
    </source>
</evidence>
<organism evidence="1 2">
    <name type="scientific">Amycolatopsis thermophila</name>
    <dbReference type="NCBI Taxonomy" id="206084"/>
    <lineage>
        <taxon>Bacteria</taxon>
        <taxon>Bacillati</taxon>
        <taxon>Actinomycetota</taxon>
        <taxon>Actinomycetes</taxon>
        <taxon>Pseudonocardiales</taxon>
        <taxon>Pseudonocardiaceae</taxon>
        <taxon>Amycolatopsis</taxon>
    </lineage>
</organism>
<protein>
    <recommendedName>
        <fullName evidence="3">DUF2218 domain-containing protein</fullName>
    </recommendedName>
</protein>
<dbReference type="Proteomes" id="UP001229651">
    <property type="component" value="Unassembled WGS sequence"/>
</dbReference>